<dbReference type="RefSeq" id="WP_055191792.1">
    <property type="nucleotide sequence ID" value="NZ_FPBS01000009.1"/>
</dbReference>
<dbReference type="Gene3D" id="1.25.40.10">
    <property type="entry name" value="Tetratricopeptide repeat domain"/>
    <property type="match status" value="1"/>
</dbReference>
<dbReference type="Gene3D" id="1.20.58.320">
    <property type="entry name" value="TPR-like"/>
    <property type="match status" value="1"/>
</dbReference>
<dbReference type="AlphaFoldDB" id="A0A0P7IDZ7"/>
<protein>
    <recommendedName>
        <fullName evidence="3">DUF924 domain-containing protein</fullName>
    </recommendedName>
</protein>
<dbReference type="Proteomes" id="UP000050471">
    <property type="component" value="Unassembled WGS sequence"/>
</dbReference>
<gene>
    <name evidence="1" type="ORF">AKJ29_08400</name>
</gene>
<sequence length="191" mass="21820">MCAPSEIIDFWVNDVGPDGWYQGSEELDARIRDRFEKEWEAAQSGAYSDWMRDAECALAYIILMDQLPRNMFRGSGKAFATDHLARSAAKRAISKGWDKRVPEPQRQFFYLPLMHSENLPDQERCVRLMLTRMEGGASDSNVLHAQVHREVIRRFGRFPYRNNVLARPSTGPEMAFLAEGGYAAILNQFAA</sequence>
<proteinExistence type="predicted"/>
<evidence type="ECO:0008006" key="3">
    <source>
        <dbReference type="Google" id="ProtNLM"/>
    </source>
</evidence>
<dbReference type="OrthoDB" id="7593450at2"/>
<dbReference type="SUPFAM" id="SSF48452">
    <property type="entry name" value="TPR-like"/>
    <property type="match status" value="1"/>
</dbReference>
<organism evidence="1 2">
    <name type="scientific">Aliiroseovarius crassostreae</name>
    <dbReference type="NCBI Taxonomy" id="154981"/>
    <lineage>
        <taxon>Bacteria</taxon>
        <taxon>Pseudomonadati</taxon>
        <taxon>Pseudomonadota</taxon>
        <taxon>Alphaproteobacteria</taxon>
        <taxon>Rhodobacterales</taxon>
        <taxon>Paracoccaceae</taxon>
        <taxon>Aliiroseovarius</taxon>
    </lineage>
</organism>
<dbReference type="STRING" id="154981.AKJ29_08400"/>
<name>A0A0P7IDZ7_9RHOB</name>
<accession>A0A0P7IDZ7</accession>
<reference evidence="1 2" key="1">
    <citation type="submission" date="2015-09" db="EMBL/GenBank/DDBJ databases">
        <title>Draft genome sequence of Aliiroseovarius crassostreae CV919-312TSm, the causative agent of Roseovarius Oyster Disease (formerly Juvenile Oyster Disease).</title>
        <authorList>
            <person name="Kessner L."/>
            <person name="Spinard E."/>
            <person name="Nelson D."/>
        </authorList>
    </citation>
    <scope>NUCLEOTIDE SEQUENCE [LARGE SCALE GENOMIC DNA]</scope>
    <source>
        <strain evidence="1 2">CV919-312</strain>
    </source>
</reference>
<evidence type="ECO:0000313" key="1">
    <source>
        <dbReference type="EMBL" id="KPN62263.1"/>
    </source>
</evidence>
<dbReference type="EMBL" id="LKBA01000019">
    <property type="protein sequence ID" value="KPN62263.1"/>
    <property type="molecule type" value="Genomic_DNA"/>
</dbReference>
<dbReference type="InterPro" id="IPR011990">
    <property type="entry name" value="TPR-like_helical_dom_sf"/>
</dbReference>
<comment type="caution">
    <text evidence="1">The sequence shown here is derived from an EMBL/GenBank/DDBJ whole genome shotgun (WGS) entry which is preliminary data.</text>
</comment>
<dbReference type="InterPro" id="IPR010323">
    <property type="entry name" value="DUF924"/>
</dbReference>
<evidence type="ECO:0000313" key="2">
    <source>
        <dbReference type="Proteomes" id="UP000050471"/>
    </source>
</evidence>
<dbReference type="Pfam" id="PF06041">
    <property type="entry name" value="DUF924"/>
    <property type="match status" value="1"/>
</dbReference>
<keyword evidence="2" id="KW-1185">Reference proteome</keyword>